<evidence type="ECO:0000313" key="1">
    <source>
        <dbReference type="EMBL" id="THF78965.1"/>
    </source>
</evidence>
<proteinExistence type="predicted"/>
<comment type="caution">
    <text evidence="1">The sequence shown here is derived from an EMBL/GenBank/DDBJ whole genome shotgun (WGS) entry which is preliminary data.</text>
</comment>
<reference evidence="1 2" key="1">
    <citation type="submission" date="2019-04" db="EMBL/GenBank/DDBJ databases">
        <title>Bacillus sediminilitoris sp. nov., isolated from a tidal flat sediment on the East China Sea.</title>
        <authorList>
            <person name="Wei Y."/>
            <person name="Mao H."/>
            <person name="Fang J."/>
        </authorList>
    </citation>
    <scope>NUCLEOTIDE SEQUENCE [LARGE SCALE GENOMIC DNA]</scope>
    <source>
        <strain evidence="1 2">DSL-17</strain>
    </source>
</reference>
<name>A0A4S4BWX8_9BACI</name>
<evidence type="ECO:0000313" key="2">
    <source>
        <dbReference type="Proteomes" id="UP000310334"/>
    </source>
</evidence>
<dbReference type="EMBL" id="SSNT01000010">
    <property type="protein sequence ID" value="THF78965.1"/>
    <property type="molecule type" value="Genomic_DNA"/>
</dbReference>
<accession>A0A4S4BWX8</accession>
<sequence length="63" mass="7109">MLLERKNYLRLIGADYETPAGAAGQVRLMQAFTPRRLTARPTVIVHLSLQSTTLHYLVNTNKV</sequence>
<gene>
    <name evidence="1" type="ORF">E6W99_14705</name>
</gene>
<protein>
    <submittedName>
        <fullName evidence="1">Uncharacterized protein</fullName>
    </submittedName>
</protein>
<dbReference type="Proteomes" id="UP000310334">
    <property type="component" value="Unassembled WGS sequence"/>
</dbReference>
<keyword evidence="2" id="KW-1185">Reference proteome</keyword>
<organism evidence="1 2">
    <name type="scientific">Metabacillus sediminilitoris</name>
    <dbReference type="NCBI Taxonomy" id="2567941"/>
    <lineage>
        <taxon>Bacteria</taxon>
        <taxon>Bacillati</taxon>
        <taxon>Bacillota</taxon>
        <taxon>Bacilli</taxon>
        <taxon>Bacillales</taxon>
        <taxon>Bacillaceae</taxon>
        <taxon>Metabacillus</taxon>
    </lineage>
</organism>
<dbReference type="AlphaFoldDB" id="A0A4S4BWX8"/>